<dbReference type="CDD" id="cd17555">
    <property type="entry name" value="REC_RssB-like"/>
    <property type="match status" value="1"/>
</dbReference>
<gene>
    <name evidence="1" type="ORF">ABVT43_09405</name>
</gene>
<organism evidence="1 2">
    <name type="scientific">Aliikangiella maris</name>
    <dbReference type="NCBI Taxonomy" id="3162458"/>
    <lineage>
        <taxon>Bacteria</taxon>
        <taxon>Pseudomonadati</taxon>
        <taxon>Pseudomonadota</taxon>
        <taxon>Gammaproteobacteria</taxon>
        <taxon>Oceanospirillales</taxon>
        <taxon>Pleioneaceae</taxon>
        <taxon>Aliikangiella</taxon>
    </lineage>
</organism>
<dbReference type="PANTHER" id="PTHR48111:SF1">
    <property type="entry name" value="TWO-COMPONENT RESPONSE REGULATOR ORR33"/>
    <property type="match status" value="1"/>
</dbReference>
<dbReference type="Gene3D" id="3.40.50.2300">
    <property type="match status" value="1"/>
</dbReference>
<dbReference type="Gene3D" id="1.20.5.390">
    <property type="entry name" value="L1 transposable element, trimerization domain"/>
    <property type="match status" value="1"/>
</dbReference>
<dbReference type="InterPro" id="IPR001932">
    <property type="entry name" value="PPM-type_phosphatase-like_dom"/>
</dbReference>
<dbReference type="InterPro" id="IPR036457">
    <property type="entry name" value="PPM-type-like_dom_sf"/>
</dbReference>
<evidence type="ECO:0000313" key="2">
    <source>
        <dbReference type="Proteomes" id="UP001548189"/>
    </source>
</evidence>
<evidence type="ECO:0000313" key="1">
    <source>
        <dbReference type="EMBL" id="MET1255340.1"/>
    </source>
</evidence>
<proteinExistence type="predicted"/>
<accession>A0ABV2BTU6</accession>
<dbReference type="Pfam" id="PF00072">
    <property type="entry name" value="Response_reg"/>
    <property type="match status" value="1"/>
</dbReference>
<dbReference type="Proteomes" id="UP001548189">
    <property type="component" value="Unassembled WGS sequence"/>
</dbReference>
<sequence>MDSGKTGLEPMFNTSKVLVIDDEPLVRESVVIYLEDSGYQVFEAVDGQQGIEHFCEFNPDVVLCDLRMPGMDGLEVLRKLNEISPNTPIIIVSGAGQIQDVVEALRLGALDYLVKPITDMAVLENAIINALRRHQLEEENKAYRKELELANNELERNLELLQQDQEAGRRAQLQLLPEPDATIQGFRFQHMIIPSLNLSGDFIDYFQISDRYLGFYIADVSGHGAAAAFVTMTLKSLINQPLRQYRLGENEAIINPAEFIKYLNRELIGANLGKHITVFYAVIDVVLNQLNYSVAGQYPAPIIYNNQQINLLKDGGFPVGLFDWAGFENKTMPIANDFKLVMVSDGWLELHSTNDSPAEESLLLDFVAKNPLDINSFMSPVKGYSKSNMPDDITIFIVSKENP</sequence>
<name>A0ABV2BTU6_9GAMM</name>
<dbReference type="InterPro" id="IPR039420">
    <property type="entry name" value="WalR-like"/>
</dbReference>
<dbReference type="EMBL" id="JBEVCJ010000009">
    <property type="protein sequence ID" value="MET1255340.1"/>
    <property type="molecule type" value="Genomic_DNA"/>
</dbReference>
<dbReference type="Pfam" id="PF07228">
    <property type="entry name" value="SpoIIE"/>
    <property type="match status" value="1"/>
</dbReference>
<keyword evidence="2" id="KW-1185">Reference proteome</keyword>
<dbReference type="InterPro" id="IPR049510">
    <property type="entry name" value="RssB-like_REC"/>
</dbReference>
<comment type="caution">
    <text evidence="1">The sequence shown here is derived from an EMBL/GenBank/DDBJ whole genome shotgun (WGS) entry which is preliminary data.</text>
</comment>
<dbReference type="SMART" id="SM00448">
    <property type="entry name" value="REC"/>
    <property type="match status" value="1"/>
</dbReference>
<reference evidence="1 2" key="1">
    <citation type="submission" date="2024-06" db="EMBL/GenBank/DDBJ databases">
        <authorList>
            <person name="Li F."/>
        </authorList>
    </citation>
    <scope>NUCLEOTIDE SEQUENCE [LARGE SCALE GENOMIC DNA]</scope>
    <source>
        <strain evidence="1 2">GXAS 311</strain>
    </source>
</reference>
<dbReference type="SMART" id="SM00331">
    <property type="entry name" value="PP2C_SIG"/>
    <property type="match status" value="1"/>
</dbReference>
<dbReference type="PROSITE" id="PS50110">
    <property type="entry name" value="RESPONSE_REGULATORY"/>
    <property type="match status" value="1"/>
</dbReference>
<dbReference type="InterPro" id="IPR011006">
    <property type="entry name" value="CheY-like_superfamily"/>
</dbReference>
<dbReference type="SUPFAM" id="SSF52172">
    <property type="entry name" value="CheY-like"/>
    <property type="match status" value="1"/>
</dbReference>
<dbReference type="PANTHER" id="PTHR48111">
    <property type="entry name" value="REGULATOR OF RPOS"/>
    <property type="match status" value="1"/>
</dbReference>
<protein>
    <submittedName>
        <fullName evidence="1">Response regulator</fullName>
    </submittedName>
</protein>
<dbReference type="InterPro" id="IPR001789">
    <property type="entry name" value="Sig_transdc_resp-reg_receiver"/>
</dbReference>
<dbReference type="Gene3D" id="3.60.40.10">
    <property type="entry name" value="PPM-type phosphatase domain"/>
    <property type="match status" value="1"/>
</dbReference>